<name>A0A6J6GDD6_9ZZZZ</name>
<dbReference type="AlphaFoldDB" id="A0A6J6GDD6"/>
<dbReference type="Pfam" id="PF00005">
    <property type="entry name" value="ABC_tran"/>
    <property type="match status" value="1"/>
</dbReference>
<keyword evidence="3" id="KW-0201">Cytochrome c-type biogenesis</keyword>
<dbReference type="Gene3D" id="3.40.50.300">
    <property type="entry name" value="P-loop containing nucleotide triphosphate hydrolases"/>
    <property type="match status" value="1"/>
</dbReference>
<feature type="domain" description="ABC transporter" evidence="5">
    <location>
        <begin position="7"/>
        <end position="219"/>
    </location>
</feature>
<dbReference type="GO" id="GO:0022857">
    <property type="term" value="F:transmembrane transporter activity"/>
    <property type="evidence" value="ECO:0007669"/>
    <property type="project" value="InterPro"/>
</dbReference>
<keyword evidence="1" id="KW-0813">Transport</keyword>
<dbReference type="NCBIfam" id="TIGR01189">
    <property type="entry name" value="ccmA"/>
    <property type="match status" value="1"/>
</dbReference>
<dbReference type="InterPro" id="IPR051782">
    <property type="entry name" value="ABC_Transporter_VariousFunc"/>
</dbReference>
<evidence type="ECO:0000256" key="1">
    <source>
        <dbReference type="ARBA" id="ARBA00022448"/>
    </source>
</evidence>
<dbReference type="GO" id="GO:0017004">
    <property type="term" value="P:cytochrome complex assembly"/>
    <property type="evidence" value="ECO:0007669"/>
    <property type="project" value="UniProtKB-KW"/>
</dbReference>
<gene>
    <name evidence="6" type="ORF">UFOPK1722_02102</name>
</gene>
<dbReference type="CDD" id="cd03230">
    <property type="entry name" value="ABC_DR_subfamily_A"/>
    <property type="match status" value="1"/>
</dbReference>
<dbReference type="InterPro" id="IPR027417">
    <property type="entry name" value="P-loop_NTPase"/>
</dbReference>
<dbReference type="InterPro" id="IPR005895">
    <property type="entry name" value="ABC_transptr_haem_export_CcmA"/>
</dbReference>
<dbReference type="PANTHER" id="PTHR42939">
    <property type="entry name" value="ABC TRANSPORTER ATP-BINDING PROTEIN ALBC-RELATED"/>
    <property type="match status" value="1"/>
</dbReference>
<proteinExistence type="predicted"/>
<evidence type="ECO:0000259" key="5">
    <source>
        <dbReference type="PROSITE" id="PS50893"/>
    </source>
</evidence>
<dbReference type="SMART" id="SM00382">
    <property type="entry name" value="AAA"/>
    <property type="match status" value="1"/>
</dbReference>
<reference evidence="6" key="1">
    <citation type="submission" date="2020-05" db="EMBL/GenBank/DDBJ databases">
        <authorList>
            <person name="Chiriac C."/>
            <person name="Salcher M."/>
            <person name="Ghai R."/>
            <person name="Kavagutti S V."/>
        </authorList>
    </citation>
    <scope>NUCLEOTIDE SEQUENCE</scope>
</reference>
<organism evidence="6">
    <name type="scientific">freshwater metagenome</name>
    <dbReference type="NCBI Taxonomy" id="449393"/>
    <lineage>
        <taxon>unclassified sequences</taxon>
        <taxon>metagenomes</taxon>
        <taxon>ecological metagenomes</taxon>
    </lineage>
</organism>
<dbReference type="GO" id="GO:0005524">
    <property type="term" value="F:ATP binding"/>
    <property type="evidence" value="ECO:0007669"/>
    <property type="project" value="UniProtKB-KW"/>
</dbReference>
<evidence type="ECO:0000256" key="2">
    <source>
        <dbReference type="ARBA" id="ARBA00022741"/>
    </source>
</evidence>
<dbReference type="PANTHER" id="PTHR42939:SF1">
    <property type="entry name" value="ABC TRANSPORTER ATP-BINDING PROTEIN ALBC-RELATED"/>
    <property type="match status" value="1"/>
</dbReference>
<evidence type="ECO:0000313" key="6">
    <source>
        <dbReference type="EMBL" id="CAB4599296.1"/>
    </source>
</evidence>
<dbReference type="InterPro" id="IPR003439">
    <property type="entry name" value="ABC_transporter-like_ATP-bd"/>
</dbReference>
<evidence type="ECO:0000256" key="4">
    <source>
        <dbReference type="ARBA" id="ARBA00022840"/>
    </source>
</evidence>
<protein>
    <submittedName>
        <fullName evidence="6">Unannotated protein</fullName>
    </submittedName>
</protein>
<accession>A0A6J6GDD6</accession>
<sequence length="219" mass="23102">MAHDLPVELNDAVAVLGAFPVLAGASLTVRRGEIVLLRGPNGAGKTTLLRLCAGLIELERGSGRVLGLDLSTERWAVRHRVGLLGHANGLYADLTVTENVAFWGRTVGASDSEIAAAVKRMGLDGRLADVQVSRLSAGQRRRTALASLVARRAELWLLDEPHAGLDATGRDELDDVLRLAARAGATIMVASHELERAGTLATRQVEVVAGQVREPGAAS</sequence>
<keyword evidence="2" id="KW-0547">Nucleotide-binding</keyword>
<dbReference type="GO" id="GO:0016887">
    <property type="term" value="F:ATP hydrolysis activity"/>
    <property type="evidence" value="ECO:0007669"/>
    <property type="project" value="InterPro"/>
</dbReference>
<dbReference type="EMBL" id="CAEZTS010000285">
    <property type="protein sequence ID" value="CAB4599296.1"/>
    <property type="molecule type" value="Genomic_DNA"/>
</dbReference>
<evidence type="ECO:0000256" key="3">
    <source>
        <dbReference type="ARBA" id="ARBA00022748"/>
    </source>
</evidence>
<dbReference type="SUPFAM" id="SSF52540">
    <property type="entry name" value="P-loop containing nucleoside triphosphate hydrolases"/>
    <property type="match status" value="1"/>
</dbReference>
<dbReference type="InterPro" id="IPR003593">
    <property type="entry name" value="AAA+_ATPase"/>
</dbReference>
<dbReference type="PROSITE" id="PS50893">
    <property type="entry name" value="ABC_TRANSPORTER_2"/>
    <property type="match status" value="1"/>
</dbReference>
<keyword evidence="4" id="KW-0067">ATP-binding</keyword>